<gene>
    <name evidence="2" type="ORF">AB675_11423</name>
</gene>
<proteinExistence type="predicted"/>
<evidence type="ECO:0000313" key="2">
    <source>
        <dbReference type="EMBL" id="KPI40010.1"/>
    </source>
</evidence>
<evidence type="ECO:0000256" key="1">
    <source>
        <dbReference type="SAM" id="MobiDB-lite"/>
    </source>
</evidence>
<keyword evidence="3" id="KW-1185">Reference proteome</keyword>
<feature type="compositionally biased region" description="Basic and acidic residues" evidence="1">
    <location>
        <begin position="88"/>
        <end position="98"/>
    </location>
</feature>
<sequence>MPPRKPSTSSVHTVRLSTGIAAWITTTITRINAKTMSDHEADPDPPENATTTTTHYTLSEYRAKHPPNASKPTARKSRANKHIPNDAPTEHKSQETDTSRSTTPSIHRQSQSQSATPSQRNSPPPEEAPQKQKKYKPRKHKRGWQRKSHQADEAKQENSQGGQDDETVAGQLESGEDCGVGAAAVDDSHRHRLGTWTDLELDGSTALTRSVSW</sequence>
<organism evidence="2 3">
    <name type="scientific">Cyphellophora attinorum</name>
    <dbReference type="NCBI Taxonomy" id="1664694"/>
    <lineage>
        <taxon>Eukaryota</taxon>
        <taxon>Fungi</taxon>
        <taxon>Dikarya</taxon>
        <taxon>Ascomycota</taxon>
        <taxon>Pezizomycotina</taxon>
        <taxon>Eurotiomycetes</taxon>
        <taxon>Chaetothyriomycetidae</taxon>
        <taxon>Chaetothyriales</taxon>
        <taxon>Cyphellophoraceae</taxon>
        <taxon>Cyphellophora</taxon>
    </lineage>
</organism>
<feature type="region of interest" description="Disordered" evidence="1">
    <location>
        <begin position="34"/>
        <end position="180"/>
    </location>
</feature>
<feature type="compositionally biased region" description="Polar residues" evidence="1">
    <location>
        <begin position="99"/>
        <end position="121"/>
    </location>
</feature>
<dbReference type="AlphaFoldDB" id="A0A0N1H936"/>
<name>A0A0N1H936_9EURO</name>
<comment type="caution">
    <text evidence="2">The sequence shown here is derived from an EMBL/GenBank/DDBJ whole genome shotgun (WGS) entry which is preliminary data.</text>
</comment>
<dbReference type="VEuPathDB" id="FungiDB:AB675_11423"/>
<dbReference type="GeneID" id="28732149"/>
<dbReference type="EMBL" id="LFJN01000013">
    <property type="protein sequence ID" value="KPI40010.1"/>
    <property type="molecule type" value="Genomic_DNA"/>
</dbReference>
<accession>A0A0N1H936</accession>
<dbReference type="RefSeq" id="XP_017999973.1">
    <property type="nucleotide sequence ID" value="XM_018140269.1"/>
</dbReference>
<protein>
    <submittedName>
        <fullName evidence="2">Uncharacterized protein</fullName>
    </submittedName>
</protein>
<evidence type="ECO:0000313" key="3">
    <source>
        <dbReference type="Proteomes" id="UP000038010"/>
    </source>
</evidence>
<reference evidence="2 3" key="1">
    <citation type="submission" date="2015-06" db="EMBL/GenBank/DDBJ databases">
        <title>Draft genome of the ant-associated black yeast Phialophora attae CBS 131958.</title>
        <authorList>
            <person name="Moreno L.F."/>
            <person name="Stielow B.J."/>
            <person name="de Hoog S."/>
            <person name="Vicente V.A."/>
            <person name="Weiss V.A."/>
            <person name="de Vries M."/>
            <person name="Cruz L.M."/>
            <person name="Souza E.M."/>
        </authorList>
    </citation>
    <scope>NUCLEOTIDE SEQUENCE [LARGE SCALE GENOMIC DNA]</scope>
    <source>
        <strain evidence="2 3">CBS 131958</strain>
    </source>
</reference>
<dbReference type="Proteomes" id="UP000038010">
    <property type="component" value="Unassembled WGS sequence"/>
</dbReference>
<feature type="compositionally biased region" description="Basic residues" evidence="1">
    <location>
        <begin position="131"/>
        <end position="148"/>
    </location>
</feature>